<keyword evidence="4" id="KW-0418">Kinase</keyword>
<evidence type="ECO:0000259" key="9">
    <source>
        <dbReference type="PROSITE" id="PS50113"/>
    </source>
</evidence>
<dbReference type="InterPro" id="IPR035965">
    <property type="entry name" value="PAS-like_dom_sf"/>
</dbReference>
<evidence type="ECO:0000256" key="6">
    <source>
        <dbReference type="ARBA" id="ARBA00023012"/>
    </source>
</evidence>
<dbReference type="SUPFAM" id="SSF47384">
    <property type="entry name" value="Homodimeric domain of signal transducing histidine kinase"/>
    <property type="match status" value="1"/>
</dbReference>
<dbReference type="STRING" id="1580092.NADRNF5_0932"/>
<dbReference type="SMART" id="SM00387">
    <property type="entry name" value="HATPase_c"/>
    <property type="match status" value="1"/>
</dbReference>
<dbReference type="InterPro" id="IPR005467">
    <property type="entry name" value="His_kinase_dom"/>
</dbReference>
<reference evidence="11" key="1">
    <citation type="submission" date="2015-03" db="EMBL/GenBank/DDBJ databases">
        <title>Characterization of two novel Thaumarchaeota isolated from the Northern Adriatic Sea.</title>
        <authorList>
            <person name="Bayer B."/>
            <person name="Vojvoda J."/>
            <person name="Offre P."/>
            <person name="Srivastava A."/>
            <person name="Elisabeth N."/>
            <person name="Garcia J.A.L."/>
            <person name="Schleper C."/>
            <person name="Herndl G.J."/>
        </authorList>
    </citation>
    <scope>NUCLEOTIDE SEQUENCE [LARGE SCALE GENOMIC DNA]</scope>
    <source>
        <strain evidence="11">NF5</strain>
    </source>
</reference>
<dbReference type="InterPro" id="IPR003594">
    <property type="entry name" value="HATPase_dom"/>
</dbReference>
<accession>A0A0D5C1M0</accession>
<dbReference type="Pfam" id="PF13426">
    <property type="entry name" value="PAS_9"/>
    <property type="match status" value="1"/>
</dbReference>
<gene>
    <name evidence="10" type="ORF">NADRNF5_0932</name>
</gene>
<evidence type="ECO:0000259" key="8">
    <source>
        <dbReference type="PROSITE" id="PS50112"/>
    </source>
</evidence>
<dbReference type="CDD" id="cd00082">
    <property type="entry name" value="HisKA"/>
    <property type="match status" value="1"/>
</dbReference>
<proteinExistence type="predicted"/>
<dbReference type="PROSITE" id="PS50113">
    <property type="entry name" value="PAC"/>
    <property type="match status" value="1"/>
</dbReference>
<dbReference type="PROSITE" id="PS50109">
    <property type="entry name" value="HIS_KIN"/>
    <property type="match status" value="1"/>
</dbReference>
<feature type="domain" description="PAS" evidence="8">
    <location>
        <begin position="29"/>
        <end position="58"/>
    </location>
</feature>
<keyword evidence="3" id="KW-0547">Nucleotide-binding</keyword>
<sequence>MGLVSSLKNLNLNLSDLEEILAEHSIASVTDEQGTIVYANKKFCEISKYPQEELLGQNHRILKSDEHNSDFFTDIWEKITSGNIWVGEIKNRAKDGTFYWVKTTIIPVKDSQGRIKYFVAIRTDVTKEKQMYEKLLQVEQELIQQNLSLAAKVATKSSDIVKNERLATIGTMASRIAHDLKNPLTILHTYADMLTPEILSKLDSKDKEKWFRLQNSIFDMHRIVDDVLDFARTSELNKKKTSFMRILRLSLNNVRSTYGIVIKLPENDITLNCDPRKIEGVMSNLINNAVHALDGQGEIEITLSFDSNNIIILVKDSGPGIPDENMEKIFEPMFTTKNTGTGLGLVICKSIIEQHGGTISVDNNPTTFTIKLPA</sequence>
<dbReference type="GeneID" id="24820152"/>
<evidence type="ECO:0000313" key="11">
    <source>
        <dbReference type="Proteomes" id="UP000032408"/>
    </source>
</evidence>
<evidence type="ECO:0000313" key="10">
    <source>
        <dbReference type="EMBL" id="AJW70626.1"/>
    </source>
</evidence>
<evidence type="ECO:0000256" key="1">
    <source>
        <dbReference type="ARBA" id="ARBA00022553"/>
    </source>
</evidence>
<dbReference type="InterPro" id="IPR000700">
    <property type="entry name" value="PAS-assoc_C"/>
</dbReference>
<dbReference type="NCBIfam" id="TIGR00229">
    <property type="entry name" value="sensory_box"/>
    <property type="match status" value="1"/>
</dbReference>
<dbReference type="InterPro" id="IPR003661">
    <property type="entry name" value="HisK_dim/P_dom"/>
</dbReference>
<evidence type="ECO:0000259" key="7">
    <source>
        <dbReference type="PROSITE" id="PS50109"/>
    </source>
</evidence>
<keyword evidence="6" id="KW-0902">Two-component regulatory system</keyword>
<dbReference type="SUPFAM" id="SSF55785">
    <property type="entry name" value="PYP-like sensor domain (PAS domain)"/>
    <property type="match status" value="1"/>
</dbReference>
<keyword evidence="11" id="KW-1185">Reference proteome</keyword>
<dbReference type="Gene3D" id="1.10.287.130">
    <property type="match status" value="1"/>
</dbReference>
<feature type="domain" description="Histidine kinase" evidence="7">
    <location>
        <begin position="175"/>
        <end position="374"/>
    </location>
</feature>
<dbReference type="SMART" id="SM00388">
    <property type="entry name" value="HisKA"/>
    <property type="match status" value="1"/>
</dbReference>
<dbReference type="CDD" id="cd00075">
    <property type="entry name" value="HATPase"/>
    <property type="match status" value="1"/>
</dbReference>
<dbReference type="Proteomes" id="UP000032408">
    <property type="component" value="Chromosome"/>
</dbReference>
<protein>
    <submittedName>
        <fullName evidence="10">PAS domain S-box</fullName>
    </submittedName>
</protein>
<dbReference type="PRINTS" id="PR00344">
    <property type="entry name" value="BCTRLSENSOR"/>
</dbReference>
<dbReference type="Pfam" id="PF02518">
    <property type="entry name" value="HATPase_c"/>
    <property type="match status" value="1"/>
</dbReference>
<evidence type="ECO:0000256" key="4">
    <source>
        <dbReference type="ARBA" id="ARBA00022777"/>
    </source>
</evidence>
<dbReference type="HOGENOM" id="CLU_000445_89_1_2"/>
<dbReference type="KEGG" id="nin:NADRNF5_0932"/>
<dbReference type="CDD" id="cd00130">
    <property type="entry name" value="PAS"/>
    <property type="match status" value="1"/>
</dbReference>
<dbReference type="PANTHER" id="PTHR43065">
    <property type="entry name" value="SENSOR HISTIDINE KINASE"/>
    <property type="match status" value="1"/>
</dbReference>
<keyword evidence="5" id="KW-0067">ATP-binding</keyword>
<dbReference type="RefSeq" id="WP_082051985.1">
    <property type="nucleotide sequence ID" value="NZ_CP011070.1"/>
</dbReference>
<dbReference type="AlphaFoldDB" id="A0A0D5C1M0"/>
<keyword evidence="2" id="KW-0808">Transferase</keyword>
<dbReference type="Gene3D" id="3.30.450.20">
    <property type="entry name" value="PAS domain"/>
    <property type="match status" value="1"/>
</dbReference>
<dbReference type="GO" id="GO:0005524">
    <property type="term" value="F:ATP binding"/>
    <property type="evidence" value="ECO:0007669"/>
    <property type="project" value="UniProtKB-KW"/>
</dbReference>
<feature type="domain" description="PAC" evidence="9">
    <location>
        <begin position="85"/>
        <end position="137"/>
    </location>
</feature>
<dbReference type="PANTHER" id="PTHR43065:SF10">
    <property type="entry name" value="PEROXIDE STRESS-ACTIVATED HISTIDINE KINASE MAK3"/>
    <property type="match status" value="1"/>
</dbReference>
<keyword evidence="1" id="KW-0597">Phosphoprotein</keyword>
<dbReference type="GO" id="GO:0000155">
    <property type="term" value="F:phosphorelay sensor kinase activity"/>
    <property type="evidence" value="ECO:0007669"/>
    <property type="project" value="InterPro"/>
</dbReference>
<evidence type="ECO:0000256" key="5">
    <source>
        <dbReference type="ARBA" id="ARBA00022840"/>
    </source>
</evidence>
<dbReference type="InterPro" id="IPR004358">
    <property type="entry name" value="Sig_transdc_His_kin-like_C"/>
</dbReference>
<dbReference type="Pfam" id="PF00512">
    <property type="entry name" value="HisKA"/>
    <property type="match status" value="1"/>
</dbReference>
<dbReference type="InterPro" id="IPR001610">
    <property type="entry name" value="PAC"/>
</dbReference>
<evidence type="ECO:0000256" key="3">
    <source>
        <dbReference type="ARBA" id="ARBA00022741"/>
    </source>
</evidence>
<dbReference type="InterPro" id="IPR000014">
    <property type="entry name" value="PAS"/>
</dbReference>
<reference evidence="10 11" key="2">
    <citation type="journal article" date="2016" name="ISME J.">
        <title>Physiological and genomic characterization of two novel marine thaumarchaeal strains indicates niche differentiation.</title>
        <authorList>
            <person name="Bayer B."/>
            <person name="Vojvoda J."/>
            <person name="Offre P."/>
            <person name="Alves R.J."/>
            <person name="Elisabeth N.H."/>
            <person name="Garcia J.A."/>
            <person name="Volland J.M."/>
            <person name="Srivastava A."/>
            <person name="Schleper C."/>
            <person name="Herndl G.J."/>
        </authorList>
    </citation>
    <scope>NUCLEOTIDE SEQUENCE [LARGE SCALE GENOMIC DNA]</scope>
    <source>
        <strain evidence="10 11">NF5</strain>
    </source>
</reference>
<dbReference type="PROSITE" id="PS50112">
    <property type="entry name" value="PAS"/>
    <property type="match status" value="1"/>
</dbReference>
<dbReference type="SMART" id="SM00086">
    <property type="entry name" value="PAC"/>
    <property type="match status" value="1"/>
</dbReference>
<dbReference type="SUPFAM" id="SSF55874">
    <property type="entry name" value="ATPase domain of HSP90 chaperone/DNA topoisomerase II/histidine kinase"/>
    <property type="match status" value="1"/>
</dbReference>
<name>A0A0D5C1M0_9ARCH</name>
<organism evidence="10 11">
    <name type="scientific">Nitrosopumilus adriaticus</name>
    <dbReference type="NCBI Taxonomy" id="1580092"/>
    <lineage>
        <taxon>Archaea</taxon>
        <taxon>Nitrososphaerota</taxon>
        <taxon>Nitrososphaeria</taxon>
        <taxon>Nitrosopumilales</taxon>
        <taxon>Nitrosopumilaceae</taxon>
        <taxon>Nitrosopumilus</taxon>
    </lineage>
</organism>
<dbReference type="InterPro" id="IPR036097">
    <property type="entry name" value="HisK_dim/P_sf"/>
</dbReference>
<dbReference type="EMBL" id="CP011070">
    <property type="protein sequence ID" value="AJW70626.1"/>
    <property type="molecule type" value="Genomic_DNA"/>
</dbReference>
<evidence type="ECO:0000256" key="2">
    <source>
        <dbReference type="ARBA" id="ARBA00022679"/>
    </source>
</evidence>
<dbReference type="InterPro" id="IPR036890">
    <property type="entry name" value="HATPase_C_sf"/>
</dbReference>
<dbReference type="Gene3D" id="3.30.565.10">
    <property type="entry name" value="Histidine kinase-like ATPase, C-terminal domain"/>
    <property type="match status" value="1"/>
</dbReference>